<keyword evidence="6" id="KW-0472">Membrane</keyword>
<feature type="region of interest" description="Disordered" evidence="4">
    <location>
        <begin position="1009"/>
        <end position="1043"/>
    </location>
</feature>
<dbReference type="GO" id="GO:0004252">
    <property type="term" value="F:serine-type endopeptidase activity"/>
    <property type="evidence" value="ECO:0007669"/>
    <property type="project" value="InterPro"/>
</dbReference>
<dbReference type="InterPro" id="IPR001314">
    <property type="entry name" value="Peptidase_S1A"/>
</dbReference>
<dbReference type="PROSITE" id="PS00135">
    <property type="entry name" value="TRYPSIN_SER"/>
    <property type="match status" value="1"/>
</dbReference>
<dbReference type="InterPro" id="IPR051487">
    <property type="entry name" value="Ser/Thr_Proteases_Immune/Dev"/>
</dbReference>
<dbReference type="OrthoDB" id="6261922at2759"/>
<protein>
    <submittedName>
        <fullName evidence="6">Transmembrane protease serine 9</fullName>
    </submittedName>
</protein>
<dbReference type="EMBL" id="MTYJ01000016">
    <property type="protein sequence ID" value="OQV22554.1"/>
    <property type="molecule type" value="Genomic_DNA"/>
</dbReference>
<dbReference type="GO" id="GO:0006508">
    <property type="term" value="P:proteolysis"/>
    <property type="evidence" value="ECO:0007669"/>
    <property type="project" value="UniProtKB-KW"/>
</dbReference>
<keyword evidence="7" id="KW-1185">Reference proteome</keyword>
<dbReference type="InterPro" id="IPR033116">
    <property type="entry name" value="TRYPSIN_SER"/>
</dbReference>
<accession>A0A1W0X584</accession>
<evidence type="ECO:0000313" key="7">
    <source>
        <dbReference type="Proteomes" id="UP000192578"/>
    </source>
</evidence>
<gene>
    <name evidence="6" type="ORF">BV898_03380</name>
</gene>
<evidence type="ECO:0000256" key="2">
    <source>
        <dbReference type="ARBA" id="ARBA00024195"/>
    </source>
</evidence>
<evidence type="ECO:0000256" key="1">
    <source>
        <dbReference type="ARBA" id="ARBA00023157"/>
    </source>
</evidence>
<evidence type="ECO:0000256" key="3">
    <source>
        <dbReference type="RuleBase" id="RU363034"/>
    </source>
</evidence>
<evidence type="ECO:0000256" key="4">
    <source>
        <dbReference type="SAM" id="MobiDB-lite"/>
    </source>
</evidence>
<dbReference type="CDD" id="cd00190">
    <property type="entry name" value="Tryp_SPc"/>
    <property type="match status" value="2"/>
</dbReference>
<keyword evidence="1" id="KW-1015">Disulfide bond</keyword>
<dbReference type="InterPro" id="IPR043504">
    <property type="entry name" value="Peptidase_S1_PA_chymotrypsin"/>
</dbReference>
<keyword evidence="6" id="KW-0812">Transmembrane</keyword>
<dbReference type="PANTHER" id="PTHR24256">
    <property type="entry name" value="TRYPTASE-RELATED"/>
    <property type="match status" value="1"/>
</dbReference>
<keyword evidence="3 6" id="KW-0645">Protease</keyword>
<keyword evidence="3" id="KW-0720">Serine protease</keyword>
<dbReference type="Pfam" id="PF00089">
    <property type="entry name" value="Trypsin"/>
    <property type="match status" value="4"/>
</dbReference>
<dbReference type="InterPro" id="IPR001254">
    <property type="entry name" value="Trypsin_dom"/>
</dbReference>
<evidence type="ECO:0000259" key="5">
    <source>
        <dbReference type="PROSITE" id="PS50240"/>
    </source>
</evidence>
<dbReference type="SMART" id="SM00020">
    <property type="entry name" value="Tryp_SPc"/>
    <property type="match status" value="4"/>
</dbReference>
<feature type="domain" description="Peptidase S1" evidence="5">
    <location>
        <begin position="56"/>
        <end position="312"/>
    </location>
</feature>
<dbReference type="InterPro" id="IPR018114">
    <property type="entry name" value="TRYPSIN_HIS"/>
</dbReference>
<keyword evidence="3" id="KW-0378">Hydrolase</keyword>
<dbReference type="PRINTS" id="PR00722">
    <property type="entry name" value="CHYMOTRYPSIN"/>
</dbReference>
<dbReference type="InterPro" id="IPR009003">
    <property type="entry name" value="Peptidase_S1_PA"/>
</dbReference>
<dbReference type="Proteomes" id="UP000192578">
    <property type="component" value="Unassembled WGS sequence"/>
</dbReference>
<comment type="similarity">
    <text evidence="2">Belongs to the peptidase S1 family. CLIP subfamily.</text>
</comment>
<dbReference type="PROSITE" id="PS50240">
    <property type="entry name" value="TRYPSIN_DOM"/>
    <property type="match status" value="4"/>
</dbReference>
<feature type="region of interest" description="Disordered" evidence="4">
    <location>
        <begin position="1106"/>
        <end position="1141"/>
    </location>
</feature>
<name>A0A1W0X584_HYPEX</name>
<feature type="compositionally biased region" description="Low complexity" evidence="4">
    <location>
        <begin position="1010"/>
        <end position="1043"/>
    </location>
</feature>
<feature type="domain" description="Peptidase S1" evidence="5">
    <location>
        <begin position="1181"/>
        <end position="1433"/>
    </location>
</feature>
<proteinExistence type="inferred from homology"/>
<feature type="domain" description="Peptidase S1" evidence="5">
    <location>
        <begin position="391"/>
        <end position="648"/>
    </location>
</feature>
<reference evidence="7" key="1">
    <citation type="submission" date="2017-01" db="EMBL/GenBank/DDBJ databases">
        <title>Comparative genomics of anhydrobiosis in the tardigrade Hypsibius dujardini.</title>
        <authorList>
            <person name="Yoshida Y."/>
            <person name="Koutsovoulos G."/>
            <person name="Laetsch D."/>
            <person name="Stevens L."/>
            <person name="Kumar S."/>
            <person name="Horikawa D."/>
            <person name="Ishino K."/>
            <person name="Komine S."/>
            <person name="Tomita M."/>
            <person name="Blaxter M."/>
            <person name="Arakawa K."/>
        </authorList>
    </citation>
    <scope>NUCLEOTIDE SEQUENCE [LARGE SCALE GENOMIC DNA]</scope>
    <source>
        <strain evidence="7">Z151</strain>
    </source>
</reference>
<dbReference type="PROSITE" id="PS00134">
    <property type="entry name" value="TRYPSIN_HIS"/>
    <property type="match status" value="1"/>
</dbReference>
<organism evidence="6 7">
    <name type="scientific">Hypsibius exemplaris</name>
    <name type="common">Freshwater tardigrade</name>
    <dbReference type="NCBI Taxonomy" id="2072580"/>
    <lineage>
        <taxon>Eukaryota</taxon>
        <taxon>Metazoa</taxon>
        <taxon>Ecdysozoa</taxon>
        <taxon>Tardigrada</taxon>
        <taxon>Eutardigrada</taxon>
        <taxon>Parachela</taxon>
        <taxon>Hypsibioidea</taxon>
        <taxon>Hypsibiidae</taxon>
        <taxon>Hypsibius</taxon>
    </lineage>
</organism>
<evidence type="ECO:0000313" key="6">
    <source>
        <dbReference type="EMBL" id="OQV22554.1"/>
    </source>
</evidence>
<feature type="domain" description="Peptidase S1" evidence="5">
    <location>
        <begin position="738"/>
        <end position="998"/>
    </location>
</feature>
<dbReference type="Gene3D" id="2.40.10.10">
    <property type="entry name" value="Trypsin-like serine proteases"/>
    <property type="match status" value="5"/>
</dbReference>
<comment type="caution">
    <text evidence="6">The sequence shown here is derived from an EMBL/GenBank/DDBJ whole genome shotgun (WGS) entry which is preliminary data.</text>
</comment>
<sequence length="1519" mass="157402">METLSGSCGRTRDGVVDAFGLASQFLFDGRKRRDVDEDDEVVIDADGRSFRVPKKIKSGSTVGREATAARLCWQVLLTATTSKGSRQTCGGVIIGSRTVLTTGQCVLDVLTRVQIQPAALQVTVGALNDAAPDSNTLDPSGCAQTFSVAAAVIHPQYNDGTNDNDLAVLTLTSPIDIKGKACACALCLKSLQPGVGEKCVVSKFGSGLRTPSPLKWITQMVVSQSNVTVCPVFQDANSGAMTDVKNYLCTLGPVGQELCGDQGSALACFDPKSASHYLAGLVSFGSITCGRGLGGQNINVANYLSWIVQSSIPGDVQSVDGLNVIDLSQSVVSKITDTDRQTTTEACGIPGNGAVDPFGMVSQFSAKASRHRIPGSAVLRGKKRLLASPRIIGGADTKAALICWQVYILADLPDGSGTLTCGGIIIGSRTILSAATCVLDLDLAVIAASGFTVVVGAVDSDSPTTADPTGCSEQFTVQKVSIHPAFLYATNDNDIVLLTLTRAIDLSGKPCACTACLTTRTPATGERCIMSGYGFETSDQTFIRNPIPLKWVNQTIQQQNSATTGTCVSYADAGQKTNVTNFICSSGAIGQDQCVGDGGGPLICYNPTTASYYAAGIISIPTETCGTGGKGQSVKVANYLPWIAANALAGDVLIDSSTAPTVPTVVTTTPTPTTTVPPVTVLPPAGPKQCGRPGNNVADPFGIVGQFSARKSGSHQRFIGGTANKMSKITRFHPEGRIFGGFDAPANEICWQAYLVATLPGNQGAITCGGIIVGSRTILTTASCLLDLDLVPIAAAAIEIEVGALNSDSPASNSQDPSGCAQQFQAQTLVQHPQFVYNTNNNDIAIVTLTQAIDIQNKPCACILCLTDRVPALNEACVMSGFGYETADQTLPRDPIPLKWVQQIIRQQNTATTGSCPTFADTDGTETNVTNFLCTSGPVGQDECVGDNGGPLACYNPSTGSYYAAGIISIQATTCGAGLRSQSVKILNYLPWIAANSLAGDVVIGSSSSTTTPITTTSTETTTTTTEATTTMPTTTETTTQTTTDTTQTTTQTTTDTTTTTIGTTQTTTDTTLTTPGTTTETTVITASTTPMTTAHTATTTDITASTTETTASTTSATLPTTTTTTTTAAPTTTTTTAPSPTCGVPGNGVVDPFGLGAQFNANGGLSRLEAITFFNKTGKIVGGVSALAKEICWQTLVIGQLGGGTQQYCGGVIVGSRTILTAGHCAFTENNSVFSPSKLTVVVGSTTFPANFDTSGCARTLAVSKIIPHPNFNPNNLNNDISVIILENPITFSSCYCPVCVTDKVPLIGEACVISGYGSQTTNDNAPQPNSVNLAWTKQKVRTQTASDCEVLVDPSSGAQTDLTDFICAGGQANEDTCHGDSGGPFSCFNPTTREHYVAGLTSFGTDPCGTTTGSQYTKVSHYLDFITANAPAGDVTIIRTVPTSTTTTTTTTQASTVTTTITSTTKPVTSTTSVTTRAPTTTAMTTTSKVPTTTTLYSGGSAYSFKNSNRRFSSVFG</sequence>
<dbReference type="FunFam" id="2.40.10.10:FF:000068">
    <property type="entry name" value="transmembrane protease serine 2"/>
    <property type="match status" value="1"/>
</dbReference>
<dbReference type="SUPFAM" id="SSF50494">
    <property type="entry name" value="Trypsin-like serine proteases"/>
    <property type="match status" value="4"/>
</dbReference>